<feature type="region of interest" description="Disordered" evidence="1">
    <location>
        <begin position="1"/>
        <end position="21"/>
    </location>
</feature>
<reference evidence="3" key="1">
    <citation type="journal article" date="2007" name="Plant Cell">
        <title>Dothideomycete-plant interactions illuminated by genome sequencing and EST analysis of the wheat pathogen Stagonospora nodorum.</title>
        <authorList>
            <person name="Hane J.K."/>
            <person name="Lowe R.G."/>
            <person name="Solomon P.S."/>
            <person name="Tan K.C."/>
            <person name="Schoch C.L."/>
            <person name="Spatafora J.W."/>
            <person name="Crous P.W."/>
            <person name="Kodira C."/>
            <person name="Birren B.W."/>
            <person name="Galagan J.E."/>
            <person name="Torriani S.F."/>
            <person name="McDonald B.A."/>
            <person name="Oliver R.P."/>
        </authorList>
    </citation>
    <scope>NUCLEOTIDE SEQUENCE [LARGE SCALE GENOMIC DNA]</scope>
    <source>
        <strain evidence="3">SN15 / ATCC MYA-4574 / FGSC 10173</strain>
    </source>
</reference>
<sequence length="93" mass="10284">MARVAKMPLSKQHGSSNLRYARSVRSQGIAKKFSTKARKCGSCIPSLQAPSDIDLKPHVPLNLSNGALTQEHIYDLKSSGDMLLPYRKKMSLE</sequence>
<dbReference type="InParanoid" id="Q0UV36"/>
<dbReference type="KEGG" id="pno:SNOG_04378"/>
<dbReference type="HOGENOM" id="CLU_2400411_0_0_1"/>
<dbReference type="AlphaFoldDB" id="Q0UV36"/>
<protein>
    <submittedName>
        <fullName evidence="2">Uncharacterized protein</fullName>
    </submittedName>
</protein>
<dbReference type="Proteomes" id="UP000001055">
    <property type="component" value="Unassembled WGS sequence"/>
</dbReference>
<evidence type="ECO:0000313" key="3">
    <source>
        <dbReference type="Proteomes" id="UP000001055"/>
    </source>
</evidence>
<dbReference type="GeneID" id="5971665"/>
<dbReference type="RefSeq" id="XP_001794797.1">
    <property type="nucleotide sequence ID" value="XM_001794745.1"/>
</dbReference>
<proteinExistence type="predicted"/>
<gene>
    <name evidence="2" type="ORF">SNOG_04378</name>
</gene>
<evidence type="ECO:0000256" key="1">
    <source>
        <dbReference type="SAM" id="MobiDB-lite"/>
    </source>
</evidence>
<name>Q0UV36_PHANO</name>
<evidence type="ECO:0000313" key="2">
    <source>
        <dbReference type="EMBL" id="EAT88138.1"/>
    </source>
</evidence>
<organism evidence="2 3">
    <name type="scientific">Phaeosphaeria nodorum (strain SN15 / ATCC MYA-4574 / FGSC 10173)</name>
    <name type="common">Glume blotch fungus</name>
    <name type="synonym">Parastagonospora nodorum</name>
    <dbReference type="NCBI Taxonomy" id="321614"/>
    <lineage>
        <taxon>Eukaryota</taxon>
        <taxon>Fungi</taxon>
        <taxon>Dikarya</taxon>
        <taxon>Ascomycota</taxon>
        <taxon>Pezizomycotina</taxon>
        <taxon>Dothideomycetes</taxon>
        <taxon>Pleosporomycetidae</taxon>
        <taxon>Pleosporales</taxon>
        <taxon>Pleosporineae</taxon>
        <taxon>Phaeosphaeriaceae</taxon>
        <taxon>Parastagonospora</taxon>
    </lineage>
</organism>
<dbReference type="EMBL" id="CH445330">
    <property type="protein sequence ID" value="EAT88138.1"/>
    <property type="molecule type" value="Genomic_DNA"/>
</dbReference>
<accession>Q0UV36</accession>